<dbReference type="InterPro" id="IPR048930">
    <property type="entry name" value="Bact_transglu_N_2"/>
</dbReference>
<dbReference type="RefSeq" id="WP_340526078.1">
    <property type="nucleotide sequence ID" value="NZ_FMSH01000246.1"/>
</dbReference>
<dbReference type="PANTHER" id="PTHR33490">
    <property type="entry name" value="BLR5614 PROTEIN-RELATED"/>
    <property type="match status" value="1"/>
</dbReference>
<evidence type="ECO:0000259" key="1">
    <source>
        <dbReference type="SMART" id="SM00460"/>
    </source>
</evidence>
<dbReference type="SMART" id="SM00460">
    <property type="entry name" value="TGc"/>
    <property type="match status" value="1"/>
</dbReference>
<dbReference type="Gene3D" id="2.60.40.2250">
    <property type="match status" value="1"/>
</dbReference>
<dbReference type="EMBL" id="FMSH01000246">
    <property type="protein sequence ID" value="SCU76538.1"/>
    <property type="molecule type" value="Genomic_DNA"/>
</dbReference>
<dbReference type="Pfam" id="PF01841">
    <property type="entry name" value="Transglut_core"/>
    <property type="match status" value="1"/>
</dbReference>
<dbReference type="InterPro" id="IPR038765">
    <property type="entry name" value="Papain-like_cys_pep_sf"/>
</dbReference>
<evidence type="ECO:0000313" key="2">
    <source>
        <dbReference type="EMBL" id="SCU76538.1"/>
    </source>
</evidence>
<dbReference type="SUPFAM" id="SSF54001">
    <property type="entry name" value="Cysteine proteinases"/>
    <property type="match status" value="1"/>
</dbReference>
<feature type="domain" description="Transglutaminase-like" evidence="1">
    <location>
        <begin position="162"/>
        <end position="226"/>
    </location>
</feature>
<dbReference type="AlphaFoldDB" id="A0A1K0JBN4"/>
<dbReference type="Gene3D" id="3.10.620.30">
    <property type="match status" value="1"/>
</dbReference>
<proteinExistence type="predicted"/>
<organism evidence="2">
    <name type="scientific">Cupriavidus necator</name>
    <name type="common">Alcaligenes eutrophus</name>
    <name type="synonym">Ralstonia eutropha</name>
    <dbReference type="NCBI Taxonomy" id="106590"/>
    <lineage>
        <taxon>Bacteria</taxon>
        <taxon>Pseudomonadati</taxon>
        <taxon>Pseudomonadota</taxon>
        <taxon>Betaproteobacteria</taxon>
        <taxon>Burkholderiales</taxon>
        <taxon>Burkholderiaceae</taxon>
        <taxon>Cupriavidus</taxon>
    </lineage>
</organism>
<gene>
    <name evidence="2" type="ORF">CNECB9_320056</name>
</gene>
<reference evidence="2" key="1">
    <citation type="submission" date="2016-09" db="EMBL/GenBank/DDBJ databases">
        <authorList>
            <person name="Capua I."/>
            <person name="De Benedictis P."/>
            <person name="Joannis T."/>
            <person name="Lombin L.H."/>
            <person name="Cattoli G."/>
        </authorList>
    </citation>
    <scope>NUCLEOTIDE SEQUENCE</scope>
    <source>
        <strain evidence="2">B9</strain>
    </source>
</reference>
<dbReference type="PANTHER" id="PTHR33490:SF12">
    <property type="entry name" value="BLL5557 PROTEIN"/>
    <property type="match status" value="1"/>
</dbReference>
<dbReference type="InterPro" id="IPR002931">
    <property type="entry name" value="Transglutaminase-like"/>
</dbReference>
<accession>A0A1K0JBN4</accession>
<protein>
    <submittedName>
        <fullName evidence="2">Transglutaminase-like enzyme</fullName>
    </submittedName>
</protein>
<sequence length="286" mass="31936">MNRLRYAVSLSYEVMDPMADFLLNIEAARTPRQSVVSEQLTLPPGLETARYTDPVLANRLLRLRAPRGRLGIRYEAIIDIDHYLEDGDRLAEVPVAELPFDVLPYLAPSRYCESDRLMEFASREFGGMLRGYVRVYAIREWVRNHVRFLSRSTNERTSAADTIVERTGVCRDFAHLMIALCRALSIPARMSSSLDYGADAGMGGPDFHAVVEVYLSHRWYLLDPSGISIPTGLLRIGTGRDAADIPFAAIFGQVRSERPAVEIEPLTDAAAGIGMPEFTPQAISTW</sequence>
<name>A0A1K0JBN4_CUPNE</name>
<dbReference type="Pfam" id="PF21295">
    <property type="entry name" value="Bact_transglu_N_2"/>
    <property type="match status" value="1"/>
</dbReference>